<feature type="region of interest" description="Disordered" evidence="1">
    <location>
        <begin position="1"/>
        <end position="33"/>
    </location>
</feature>
<dbReference type="EMBL" id="KV429043">
    <property type="protein sequence ID" value="KZT71864.1"/>
    <property type="molecule type" value="Genomic_DNA"/>
</dbReference>
<proteinExistence type="predicted"/>
<sequence>MARWLGSQQQSDSDPGPVTTRRSTSPPTPLLDDLSAERQREIADSLQTILTALKAMCRYAPRDADDVLTTERILAEDLGLPLPLVWQILEDAEYWVRSLGHCGSLMVAAFDAEIQESLCCTATIPSDVKEYKPLRRIVFTIESHDQGWRSSDDGGSWTWFEVGSVASRRLIVNNIPASRDYHTHHIQWDHSVHGEGTGDAQLDEWMSDFTGGHKLSVFAKAQFGGWANHVRRVRVEAYCACV</sequence>
<evidence type="ECO:0000313" key="3">
    <source>
        <dbReference type="Proteomes" id="UP000076727"/>
    </source>
</evidence>
<name>A0A165SEC5_9APHY</name>
<gene>
    <name evidence="2" type="ORF">DAEQUDRAFT_763362</name>
</gene>
<dbReference type="AlphaFoldDB" id="A0A165SEC5"/>
<evidence type="ECO:0000256" key="1">
    <source>
        <dbReference type="SAM" id="MobiDB-lite"/>
    </source>
</evidence>
<organism evidence="2 3">
    <name type="scientific">Daedalea quercina L-15889</name>
    <dbReference type="NCBI Taxonomy" id="1314783"/>
    <lineage>
        <taxon>Eukaryota</taxon>
        <taxon>Fungi</taxon>
        <taxon>Dikarya</taxon>
        <taxon>Basidiomycota</taxon>
        <taxon>Agaricomycotina</taxon>
        <taxon>Agaricomycetes</taxon>
        <taxon>Polyporales</taxon>
        <taxon>Fomitopsis</taxon>
    </lineage>
</organism>
<dbReference type="Proteomes" id="UP000076727">
    <property type="component" value="Unassembled WGS sequence"/>
</dbReference>
<protein>
    <submittedName>
        <fullName evidence="2">Uncharacterized protein</fullName>
    </submittedName>
</protein>
<accession>A0A165SEC5</accession>
<reference evidence="2 3" key="1">
    <citation type="journal article" date="2016" name="Mol. Biol. Evol.">
        <title>Comparative Genomics of Early-Diverging Mushroom-Forming Fungi Provides Insights into the Origins of Lignocellulose Decay Capabilities.</title>
        <authorList>
            <person name="Nagy L.G."/>
            <person name="Riley R."/>
            <person name="Tritt A."/>
            <person name="Adam C."/>
            <person name="Daum C."/>
            <person name="Floudas D."/>
            <person name="Sun H."/>
            <person name="Yadav J.S."/>
            <person name="Pangilinan J."/>
            <person name="Larsson K.H."/>
            <person name="Matsuura K."/>
            <person name="Barry K."/>
            <person name="Labutti K."/>
            <person name="Kuo R."/>
            <person name="Ohm R.A."/>
            <person name="Bhattacharya S.S."/>
            <person name="Shirouzu T."/>
            <person name="Yoshinaga Y."/>
            <person name="Martin F.M."/>
            <person name="Grigoriev I.V."/>
            <person name="Hibbett D.S."/>
        </authorList>
    </citation>
    <scope>NUCLEOTIDE SEQUENCE [LARGE SCALE GENOMIC DNA]</scope>
    <source>
        <strain evidence="2 3">L-15889</strain>
    </source>
</reference>
<dbReference type="STRING" id="1314783.A0A165SEC5"/>
<evidence type="ECO:0000313" key="2">
    <source>
        <dbReference type="EMBL" id="KZT71864.1"/>
    </source>
</evidence>
<feature type="compositionally biased region" description="Polar residues" evidence="1">
    <location>
        <begin position="1"/>
        <end position="13"/>
    </location>
</feature>
<keyword evidence="3" id="KW-1185">Reference proteome</keyword>
<dbReference type="OrthoDB" id="66095at2759"/>